<comment type="similarity">
    <text evidence="2">Belongs to the SusD family.</text>
</comment>
<dbReference type="InterPro" id="IPR012944">
    <property type="entry name" value="SusD_RagB_dom"/>
</dbReference>
<keyword evidence="9" id="KW-1185">Reference proteome</keyword>
<accession>A0A6I6JRK5</accession>
<comment type="subcellular location">
    <subcellularLocation>
        <location evidence="1">Cell outer membrane</location>
    </subcellularLocation>
</comment>
<dbReference type="KEGG" id="mcos:GM418_02675"/>
<dbReference type="PROSITE" id="PS51257">
    <property type="entry name" value="PROKAR_LIPOPROTEIN"/>
    <property type="match status" value="1"/>
</dbReference>
<dbReference type="InterPro" id="IPR011990">
    <property type="entry name" value="TPR-like_helical_dom_sf"/>
</dbReference>
<gene>
    <name evidence="8" type="ORF">GM418_02675</name>
</gene>
<sequence length="598" mass="68388">MKKYSLKLGLVAFATLLFMSCNNEFLERYPLDRISNETFWNTENDLMVYNNSIYERVRNDDQVPILMAHDDGFDSHRYGIWYIDEFTDNIAPRASRHTRYQEVRSGKHSVPSGSQWYGWRDGGWQFVRAINVGMDNYDKALENGVAEETVNKYKAEARLFRGWFYADKISKFGAAPWIDHELTPDSEELYAPLDSRETVMTNVLADLDFASTWLPDDWGDGSSPGRINRWAALLIKSRICLFEGTWRKYHGVGSDANMWLQEAADAAKEIMDNGPYTLFNTGDPENDYQAIHKIKSDLTGVPEVMYWRRYDPAVFPNHVQSYHRGYNGGATKNFVEDYLCTDGLPITLSSEYQGDATLQDVFANRDPRLRQTILHPDDATRWSWNNGDVTRTYPRVSGQGGQTSETGYSICKVYEPTTAHATYNTSDTPAIILRFAEALLNYAEATAELGTLDQAGLDMSINLLRDRAGMPHMPLDPPMDPRYANDGVSSLIVEIRRERRIELFMEGFRYDDLRRWKQGKKLESPDLGIRWDANMQSIIDPDGLAVVKSTTVDGVPYIDVYQDTDWADPVFDESKHYLWPIPLSAIAQNPNIEQTTGW</sequence>
<dbReference type="EMBL" id="CP046401">
    <property type="protein sequence ID" value="QGY42593.1"/>
    <property type="molecule type" value="Genomic_DNA"/>
</dbReference>
<feature type="signal peptide" evidence="6">
    <location>
        <begin position="1"/>
        <end position="23"/>
    </location>
</feature>
<dbReference type="GO" id="GO:0009279">
    <property type="term" value="C:cell outer membrane"/>
    <property type="evidence" value="ECO:0007669"/>
    <property type="project" value="UniProtKB-SubCell"/>
</dbReference>
<dbReference type="SUPFAM" id="SSF48452">
    <property type="entry name" value="TPR-like"/>
    <property type="match status" value="1"/>
</dbReference>
<organism evidence="8 9">
    <name type="scientific">Maribellus comscasis</name>
    <dbReference type="NCBI Taxonomy" id="2681766"/>
    <lineage>
        <taxon>Bacteria</taxon>
        <taxon>Pseudomonadati</taxon>
        <taxon>Bacteroidota</taxon>
        <taxon>Bacteroidia</taxon>
        <taxon>Marinilabiliales</taxon>
        <taxon>Prolixibacteraceae</taxon>
        <taxon>Maribellus</taxon>
    </lineage>
</organism>
<reference evidence="8 9" key="1">
    <citation type="submission" date="2019-11" db="EMBL/GenBank/DDBJ databases">
        <authorList>
            <person name="Zheng R.K."/>
            <person name="Sun C.M."/>
        </authorList>
    </citation>
    <scope>NUCLEOTIDE SEQUENCE [LARGE SCALE GENOMIC DNA]</scope>
    <source>
        <strain evidence="8 9">WC007</strain>
    </source>
</reference>
<dbReference type="AlphaFoldDB" id="A0A6I6JRK5"/>
<dbReference type="RefSeq" id="WP_158862881.1">
    <property type="nucleotide sequence ID" value="NZ_CP046401.1"/>
</dbReference>
<proteinExistence type="inferred from homology"/>
<feature type="domain" description="RagB/SusD" evidence="7">
    <location>
        <begin position="314"/>
        <end position="598"/>
    </location>
</feature>
<dbReference type="Gene3D" id="1.25.40.390">
    <property type="match status" value="1"/>
</dbReference>
<keyword evidence="3 6" id="KW-0732">Signal</keyword>
<keyword evidence="4" id="KW-0472">Membrane</keyword>
<keyword evidence="5" id="KW-0998">Cell outer membrane</keyword>
<dbReference type="Pfam" id="PF07980">
    <property type="entry name" value="SusD_RagB"/>
    <property type="match status" value="1"/>
</dbReference>
<evidence type="ECO:0000256" key="5">
    <source>
        <dbReference type="ARBA" id="ARBA00023237"/>
    </source>
</evidence>
<dbReference type="Proteomes" id="UP000428260">
    <property type="component" value="Chromosome"/>
</dbReference>
<evidence type="ECO:0000313" key="8">
    <source>
        <dbReference type="EMBL" id="QGY42593.1"/>
    </source>
</evidence>
<evidence type="ECO:0000256" key="3">
    <source>
        <dbReference type="ARBA" id="ARBA00022729"/>
    </source>
</evidence>
<evidence type="ECO:0000256" key="4">
    <source>
        <dbReference type="ARBA" id="ARBA00023136"/>
    </source>
</evidence>
<evidence type="ECO:0000256" key="1">
    <source>
        <dbReference type="ARBA" id="ARBA00004442"/>
    </source>
</evidence>
<evidence type="ECO:0000256" key="6">
    <source>
        <dbReference type="SAM" id="SignalP"/>
    </source>
</evidence>
<feature type="chain" id="PRO_5026299496" evidence="6">
    <location>
        <begin position="24"/>
        <end position="598"/>
    </location>
</feature>
<name>A0A6I6JRK5_9BACT</name>
<protein>
    <submittedName>
        <fullName evidence="8">RagB/SusD family nutrient uptake outer membrane protein</fullName>
    </submittedName>
</protein>
<evidence type="ECO:0000259" key="7">
    <source>
        <dbReference type="Pfam" id="PF07980"/>
    </source>
</evidence>
<evidence type="ECO:0000256" key="2">
    <source>
        <dbReference type="ARBA" id="ARBA00006275"/>
    </source>
</evidence>
<evidence type="ECO:0000313" key="9">
    <source>
        <dbReference type="Proteomes" id="UP000428260"/>
    </source>
</evidence>